<dbReference type="InterPro" id="IPR037396">
    <property type="entry name" value="FMN_HAD"/>
</dbReference>
<feature type="binding site" evidence="7">
    <location>
        <begin position="307"/>
        <end position="311"/>
    </location>
    <ligand>
        <name>FMN</name>
        <dbReference type="ChEBI" id="CHEBI:58210"/>
    </ligand>
</feature>
<dbReference type="PANTHER" id="PTHR10578:SF107">
    <property type="entry name" value="2-HYDROXYACID OXIDASE 1"/>
    <property type="match status" value="1"/>
</dbReference>
<feature type="binding site" evidence="7">
    <location>
        <position position="279"/>
    </location>
    <ligand>
        <name>glyoxylate</name>
        <dbReference type="ChEBI" id="CHEBI:36655"/>
    </ligand>
</feature>
<dbReference type="EC" id="1.1.2.3" evidence="9"/>
<feature type="binding site" evidence="7">
    <location>
        <position position="274"/>
    </location>
    <ligand>
        <name>FMN</name>
        <dbReference type="ChEBI" id="CHEBI:58210"/>
    </ligand>
</feature>
<dbReference type="Gene3D" id="3.20.20.70">
    <property type="entry name" value="Aldolase class I"/>
    <property type="match status" value="1"/>
</dbReference>
<keyword evidence="10" id="KW-1185">Reference proteome</keyword>
<evidence type="ECO:0000313" key="9">
    <source>
        <dbReference type="EMBL" id="KGB23097.1"/>
    </source>
</evidence>
<dbReference type="PANTHER" id="PTHR10578">
    <property type="entry name" value="S -2-HYDROXY-ACID OXIDASE-RELATED"/>
    <property type="match status" value="1"/>
</dbReference>
<comment type="caution">
    <text evidence="9">The sequence shown here is derived from an EMBL/GenBank/DDBJ whole genome shotgun (WGS) entry which is preliminary data.</text>
</comment>
<feature type="binding site" evidence="7">
    <location>
        <position position="107"/>
    </location>
    <ligand>
        <name>FMN</name>
        <dbReference type="ChEBI" id="CHEBI:58210"/>
    </ligand>
</feature>
<dbReference type="Proteomes" id="UP000029448">
    <property type="component" value="Unassembled WGS sequence"/>
</dbReference>
<feature type="binding site" evidence="7">
    <location>
        <position position="166"/>
    </location>
    <ligand>
        <name>glyoxylate</name>
        <dbReference type="ChEBI" id="CHEBI:36655"/>
    </ligand>
</feature>
<dbReference type="PROSITE" id="PS00557">
    <property type="entry name" value="FMN_HYDROXY_ACID_DH_1"/>
    <property type="match status" value="1"/>
</dbReference>
<feature type="binding site" evidence="7">
    <location>
        <position position="276"/>
    </location>
    <ligand>
        <name>glyoxylate</name>
        <dbReference type="ChEBI" id="CHEBI:36655"/>
    </ligand>
</feature>
<dbReference type="InterPro" id="IPR012133">
    <property type="entry name" value="Alpha-hydoxy_acid_DH_FMN"/>
</dbReference>
<proteinExistence type="inferred from homology"/>
<protein>
    <submittedName>
        <fullName evidence="9">L-lactate dehydrogenase</fullName>
        <ecNumber evidence="9">1.1.2.3</ecNumber>
    </submittedName>
</protein>
<keyword evidence="3 7" id="KW-0288">FMN</keyword>
<feature type="binding site" evidence="7">
    <location>
        <position position="157"/>
    </location>
    <ligand>
        <name>FMN</name>
        <dbReference type="ChEBI" id="CHEBI:58210"/>
    </ligand>
</feature>
<dbReference type="InterPro" id="IPR013785">
    <property type="entry name" value="Aldolase_TIM"/>
</dbReference>
<keyword evidence="4 9" id="KW-0560">Oxidoreductase</keyword>
<dbReference type="SUPFAM" id="SSF51395">
    <property type="entry name" value="FMN-linked oxidoreductases"/>
    <property type="match status" value="1"/>
</dbReference>
<evidence type="ECO:0000256" key="6">
    <source>
        <dbReference type="PIRSR" id="PIRSR000138-1"/>
    </source>
</evidence>
<dbReference type="FunFam" id="3.20.20.70:FF:000029">
    <property type="entry name" value="L-lactate dehydrogenase"/>
    <property type="match status" value="1"/>
</dbReference>
<evidence type="ECO:0000313" key="10">
    <source>
        <dbReference type="Proteomes" id="UP000029448"/>
    </source>
</evidence>
<dbReference type="PROSITE" id="PS51349">
    <property type="entry name" value="FMN_HYDROXY_ACID_DH_2"/>
    <property type="match status" value="1"/>
</dbReference>
<dbReference type="RefSeq" id="WP_052051362.1">
    <property type="nucleotide sequence ID" value="NZ_JACAOJ010000001.1"/>
</dbReference>
<organism evidence="9 10">
    <name type="scientific">Acetobacter tropicalis</name>
    <dbReference type="NCBI Taxonomy" id="104102"/>
    <lineage>
        <taxon>Bacteria</taxon>
        <taxon>Pseudomonadati</taxon>
        <taxon>Pseudomonadota</taxon>
        <taxon>Alphaproteobacteria</taxon>
        <taxon>Acetobacterales</taxon>
        <taxon>Acetobacteraceae</taxon>
        <taxon>Acetobacter</taxon>
    </lineage>
</organism>
<feature type="active site" description="Proton acceptor" evidence="6">
    <location>
        <position position="276"/>
    </location>
</feature>
<evidence type="ECO:0000256" key="3">
    <source>
        <dbReference type="ARBA" id="ARBA00022643"/>
    </source>
</evidence>
<gene>
    <name evidence="9" type="ORF">AtDm6_1966</name>
</gene>
<evidence type="ECO:0000256" key="5">
    <source>
        <dbReference type="ARBA" id="ARBA00024042"/>
    </source>
</evidence>
<dbReference type="GO" id="GO:0010181">
    <property type="term" value="F:FMN binding"/>
    <property type="evidence" value="ECO:0007669"/>
    <property type="project" value="InterPro"/>
</dbReference>
<feature type="binding site" evidence="7">
    <location>
        <begin position="78"/>
        <end position="80"/>
    </location>
    <ligand>
        <name>FMN</name>
        <dbReference type="ChEBI" id="CHEBI:58210"/>
    </ligand>
</feature>
<feature type="binding site" evidence="7">
    <location>
        <begin position="330"/>
        <end position="331"/>
    </location>
    <ligand>
        <name>FMN</name>
        <dbReference type="ChEBI" id="CHEBI:58210"/>
    </ligand>
</feature>
<feature type="binding site" evidence="7">
    <location>
        <position position="129"/>
    </location>
    <ligand>
        <name>FMN</name>
        <dbReference type="ChEBI" id="CHEBI:58210"/>
    </ligand>
</feature>
<feature type="binding site" evidence="7">
    <location>
        <position position="131"/>
    </location>
    <ligand>
        <name>glyoxylate</name>
        <dbReference type="ChEBI" id="CHEBI:36655"/>
    </ligand>
</feature>
<dbReference type="Pfam" id="PF01070">
    <property type="entry name" value="FMN_dh"/>
    <property type="match status" value="1"/>
</dbReference>
<dbReference type="CDD" id="cd02809">
    <property type="entry name" value="alpha_hydroxyacid_oxid_FMN"/>
    <property type="match status" value="1"/>
</dbReference>
<dbReference type="GeneID" id="89478035"/>
<dbReference type="EMBL" id="JOKM01000071">
    <property type="protein sequence ID" value="KGB23097.1"/>
    <property type="molecule type" value="Genomic_DNA"/>
</dbReference>
<dbReference type="InterPro" id="IPR008259">
    <property type="entry name" value="FMN_hydac_DH_AS"/>
</dbReference>
<keyword evidence="2 7" id="KW-0285">Flavoprotein</keyword>
<dbReference type="InterPro" id="IPR000262">
    <property type="entry name" value="FMN-dep_DH"/>
</dbReference>
<dbReference type="PIRSF" id="PIRSF000138">
    <property type="entry name" value="Al-hdrx_acd_dh"/>
    <property type="match status" value="1"/>
</dbReference>
<evidence type="ECO:0000256" key="1">
    <source>
        <dbReference type="ARBA" id="ARBA00001917"/>
    </source>
</evidence>
<evidence type="ECO:0000256" key="4">
    <source>
        <dbReference type="ARBA" id="ARBA00023002"/>
    </source>
</evidence>
<evidence type="ECO:0000256" key="2">
    <source>
        <dbReference type="ARBA" id="ARBA00022630"/>
    </source>
</evidence>
<accession>A0A094YNY5</accession>
<reference evidence="9 10" key="1">
    <citation type="submission" date="2014-06" db="EMBL/GenBank/DDBJ databases">
        <title>Functional and comparative genomic analyses of the Drosophila gut microbiota identify candidate symbiosis factors.</title>
        <authorList>
            <person name="Newell P.D."/>
            <person name="Chaston J.M."/>
            <person name="Douglas A.E."/>
        </authorList>
    </citation>
    <scope>NUCLEOTIDE SEQUENCE [LARGE SCALE GENOMIC DNA]</scope>
    <source>
        <strain evidence="9 10">DmCS_006</strain>
    </source>
</reference>
<feature type="domain" description="FMN hydroxy acid dehydrogenase" evidence="8">
    <location>
        <begin position="1"/>
        <end position="380"/>
    </location>
</feature>
<comment type="similarity">
    <text evidence="5">Belongs to the FMN-dependent alpha-hydroxy acid dehydrogenase family.</text>
</comment>
<feature type="binding site" evidence="7">
    <location>
        <position position="252"/>
    </location>
    <ligand>
        <name>FMN</name>
        <dbReference type="ChEBI" id="CHEBI:58210"/>
    </ligand>
</feature>
<dbReference type="STRING" id="104102.AtDm6_1966"/>
<feature type="binding site" evidence="7">
    <location>
        <position position="25"/>
    </location>
    <ligand>
        <name>glyoxylate</name>
        <dbReference type="ChEBI" id="CHEBI:36655"/>
    </ligand>
</feature>
<evidence type="ECO:0000259" key="8">
    <source>
        <dbReference type="PROSITE" id="PS51349"/>
    </source>
</evidence>
<dbReference type="AlphaFoldDB" id="A0A094YNY5"/>
<dbReference type="GO" id="GO:0004460">
    <property type="term" value="F:L-lactate dehydrogenase (cytochrome) activity"/>
    <property type="evidence" value="ECO:0007669"/>
    <property type="project" value="UniProtKB-EC"/>
</dbReference>
<comment type="cofactor">
    <cofactor evidence="1">
        <name>FMN</name>
        <dbReference type="ChEBI" id="CHEBI:58210"/>
    </cofactor>
</comment>
<dbReference type="PATRIC" id="fig|104102.7.peg.1944"/>
<name>A0A094YNY5_9PROT</name>
<sequence length="380" mass="41663">MDVIVSVDDFRTAARRRVPRWLFDYVDGGSYAEATLLRNRSCFNEHPFLPRVLRQIAQPDTTTTVLGVKHAFPLILSPVGMGGMLSAAGEGAAARAAADATLSMCVSHFSIASIENLARTVDPARLMFQLYIFRDRAITADMVRRAWDAGVRTLVLTVDTPVTPLRERDARNGFRRLSRLSGRQICQMAFRPRWTLGVAQRSERVIGNLVPYSMGRTLFEQAATISRSLDPAIGWADVAWLRQLWKGQFVLKGILHPEDTERAAGIGADAVILSNHGGRQLDGAVAALETLEANVATAAGRLEILVDGGFRYGNDIMRALTLGARAVMVGRPWAYALAAGGEKGVRDLLTYFHEGLQSGMSLLGADRIQNLQEENYQVPV</sequence>
<evidence type="ECO:0000256" key="7">
    <source>
        <dbReference type="PIRSR" id="PIRSR000138-2"/>
    </source>
</evidence>